<accession>A0A1G8DZX2</accession>
<dbReference type="InterPro" id="IPR001387">
    <property type="entry name" value="Cro/C1-type_HTH"/>
</dbReference>
<evidence type="ECO:0000313" key="2">
    <source>
        <dbReference type="EMBL" id="SDH63266.1"/>
    </source>
</evidence>
<dbReference type="PANTHER" id="PTHR35010:SF2">
    <property type="entry name" value="BLL4672 PROTEIN"/>
    <property type="match status" value="1"/>
</dbReference>
<dbReference type="GO" id="GO:0003677">
    <property type="term" value="F:DNA binding"/>
    <property type="evidence" value="ECO:0007669"/>
    <property type="project" value="InterPro"/>
</dbReference>
<reference evidence="2 3" key="1">
    <citation type="submission" date="2016-10" db="EMBL/GenBank/DDBJ databases">
        <authorList>
            <person name="de Groot N.N."/>
        </authorList>
    </citation>
    <scope>NUCLEOTIDE SEQUENCE [LARGE SCALE GENOMIC DNA]</scope>
    <source>
        <strain evidence="2 3">CGMCC 4.3143</strain>
    </source>
</reference>
<evidence type="ECO:0000259" key="1">
    <source>
        <dbReference type="SMART" id="SM00530"/>
    </source>
</evidence>
<dbReference type="EMBL" id="FNBE01000030">
    <property type="protein sequence ID" value="SDH63266.1"/>
    <property type="molecule type" value="Genomic_DNA"/>
</dbReference>
<dbReference type="PANTHER" id="PTHR35010">
    <property type="entry name" value="BLL4672 PROTEIN-RELATED"/>
    <property type="match status" value="1"/>
</dbReference>
<dbReference type="Gene3D" id="3.30.450.180">
    <property type="match status" value="1"/>
</dbReference>
<dbReference type="AlphaFoldDB" id="A0A1G8DZX2"/>
<dbReference type="SUPFAM" id="SSF47413">
    <property type="entry name" value="lambda repressor-like DNA-binding domains"/>
    <property type="match status" value="1"/>
</dbReference>
<feature type="domain" description="HTH cro/C1-type" evidence="1">
    <location>
        <begin position="11"/>
        <end position="84"/>
    </location>
</feature>
<gene>
    <name evidence="2" type="ORF">SAMN05216377_1303</name>
</gene>
<dbReference type="InterPro" id="IPR010982">
    <property type="entry name" value="Lambda_DNA-bd_dom_sf"/>
</dbReference>
<keyword evidence="3" id="KW-1185">Reference proteome</keyword>
<proteinExistence type="predicted"/>
<dbReference type="CDD" id="cd00093">
    <property type="entry name" value="HTH_XRE"/>
    <property type="match status" value="1"/>
</dbReference>
<dbReference type="Proteomes" id="UP000198967">
    <property type="component" value="Unassembled WGS sequence"/>
</dbReference>
<dbReference type="SMART" id="SM00530">
    <property type="entry name" value="HTH_XRE"/>
    <property type="match status" value="1"/>
</dbReference>
<evidence type="ECO:0000313" key="3">
    <source>
        <dbReference type="Proteomes" id="UP000198967"/>
    </source>
</evidence>
<organism evidence="2 3">
    <name type="scientific">Pseudonocardia oroxyli</name>
    <dbReference type="NCBI Taxonomy" id="366584"/>
    <lineage>
        <taxon>Bacteria</taxon>
        <taxon>Bacillati</taxon>
        <taxon>Actinomycetota</taxon>
        <taxon>Actinomycetes</taxon>
        <taxon>Pseudonocardiales</taxon>
        <taxon>Pseudonocardiaceae</taxon>
        <taxon>Pseudonocardia</taxon>
    </lineage>
</organism>
<dbReference type="RefSeq" id="WP_093089771.1">
    <property type="nucleotide sequence ID" value="NZ_FNBE01000030.1"/>
</dbReference>
<dbReference type="Pfam" id="PF13560">
    <property type="entry name" value="HTH_31"/>
    <property type="match status" value="1"/>
</dbReference>
<sequence>MAETNRELADFLRRARSEQDPLRAGLPADGRVRRVKGLRREEVALLAGVSTDYYTRLEQGRPITPSEGVLDAVARALGLDDVGRAHLGHLVGGTSRTRAPQRVQRVRPGLHQLLDTFDVQPALILGRRTDVLASNRMLRALLTDFDAVPAPQRNYARWMLLSDQARELFVDWEEQARSAVESLRFDFGEHPQDRGIRDLVAELTAQSAEFRTWWSSHRVFQRTFGAKRLRHPVVGELTVDYETFTMPGDPDQTLFVYTTEAGTRSREAMDLLASWAQPAGRTRSGS</sequence>
<dbReference type="InterPro" id="IPR041413">
    <property type="entry name" value="MLTR_LBD"/>
</dbReference>
<dbReference type="STRING" id="366584.SAMN05216377_1303"/>
<protein>
    <submittedName>
        <fullName evidence="2">Helix-turn-helix domain-containing protein</fullName>
    </submittedName>
</protein>
<name>A0A1G8DZX2_PSEOR</name>
<dbReference type="OrthoDB" id="4790304at2"/>
<dbReference type="Pfam" id="PF17765">
    <property type="entry name" value="MLTR_LBD"/>
    <property type="match status" value="1"/>
</dbReference>
<dbReference type="Gene3D" id="1.10.260.40">
    <property type="entry name" value="lambda repressor-like DNA-binding domains"/>
    <property type="match status" value="1"/>
</dbReference>